<reference evidence="7 8" key="1">
    <citation type="submission" date="2021-03" db="EMBL/GenBank/DDBJ databases">
        <title>Novel species identification of genus Shewanella.</title>
        <authorList>
            <person name="Liu G."/>
            <person name="Zhang Q."/>
        </authorList>
    </citation>
    <scope>NUCLEOTIDE SEQUENCE [LARGE SCALE GENOMIC DNA]</scope>
    <source>
        <strain evidence="7 8">FJAT-51800</strain>
    </source>
</reference>
<keyword evidence="5" id="KW-0325">Glycoprotein</keyword>
<dbReference type="Pfam" id="PF00450">
    <property type="entry name" value="Peptidase_S10"/>
    <property type="match status" value="1"/>
</dbReference>
<sequence>MRLLPLAAVLAATLSTSTLLLTPVMAAEQTAAIAAEAQDQTVTTEHAIRLHGDKFEYTATTGTMVIRNDKNEPDAKVFYVAYTKPAKRGEQRPVTFLFNGGPGSSSLWLHMGSFGPKRILTENAAPTGAAPYNLVDNQFTLLDKTDLVFVDAFGTGYSRGIATKDNADGKDDPAKHFWGVDGDVDGFARFITRYVTLNHQWAAPKFVIGESYGTIRAPALVNKLQGQGMAFNGIVLVSSILNYSENAPGLDRQYVGILPTFAATAWYQNKLPNKPEKLEPFLDEVRTFAETDYAIALAQGHNLPADKLAEIAEKLHQYTGLDTQYLINANLRVNQGQFRKELLRDEHRTLGRYDGRYLGMDDDAIGAMPDTDPSSTGPSGAYVASLHNYLETELNYSTTESYKVSNHAAYMNWDWSHAQGGVWGFQYKTREPYVVRDLGDAIRTNPDLHVLATNGYFDMATPFHATEYDLAHMNLDPSLKGNVSLTYYPSGHMIYLNEKAMVDFYKDVAGFYDKLLTK</sequence>
<dbReference type="PANTHER" id="PTHR11802:SF3">
    <property type="entry name" value="RETINOID-INDUCIBLE SERINE CARBOXYPEPTIDASE"/>
    <property type="match status" value="1"/>
</dbReference>
<dbReference type="InterPro" id="IPR001563">
    <property type="entry name" value="Peptidase_S10"/>
</dbReference>
<feature type="chain" id="PRO_5047270528" evidence="6">
    <location>
        <begin position="27"/>
        <end position="518"/>
    </location>
</feature>
<gene>
    <name evidence="7" type="ORF">JYB87_04760</name>
</gene>
<dbReference type="RefSeq" id="WP_207355764.1">
    <property type="nucleotide sequence ID" value="NZ_CP071503.1"/>
</dbReference>
<organism evidence="7 8">
    <name type="scientific">Shewanella avicenniae</name>
    <dbReference type="NCBI Taxonomy" id="2814294"/>
    <lineage>
        <taxon>Bacteria</taxon>
        <taxon>Pseudomonadati</taxon>
        <taxon>Pseudomonadota</taxon>
        <taxon>Gammaproteobacteria</taxon>
        <taxon>Alteromonadales</taxon>
        <taxon>Shewanellaceae</taxon>
        <taxon>Shewanella</taxon>
    </lineage>
</organism>
<keyword evidence="8" id="KW-1185">Reference proteome</keyword>
<name>A0ABX7QTH1_9GAMM</name>
<evidence type="ECO:0000256" key="2">
    <source>
        <dbReference type="ARBA" id="ARBA00022670"/>
    </source>
</evidence>
<keyword evidence="3 6" id="KW-0732">Signal</keyword>
<evidence type="ECO:0000256" key="4">
    <source>
        <dbReference type="ARBA" id="ARBA00022801"/>
    </source>
</evidence>
<dbReference type="InterPro" id="IPR029058">
    <property type="entry name" value="AB_hydrolase_fold"/>
</dbReference>
<accession>A0ABX7QTH1</accession>
<dbReference type="SUPFAM" id="SSF53474">
    <property type="entry name" value="alpha/beta-Hydrolases"/>
    <property type="match status" value="1"/>
</dbReference>
<evidence type="ECO:0000256" key="1">
    <source>
        <dbReference type="ARBA" id="ARBA00022645"/>
    </source>
</evidence>
<protein>
    <submittedName>
        <fullName evidence="7">Peptidase S10</fullName>
    </submittedName>
</protein>
<keyword evidence="2" id="KW-0645">Protease</keyword>
<keyword evidence="1" id="KW-0121">Carboxypeptidase</keyword>
<proteinExistence type="predicted"/>
<evidence type="ECO:0000313" key="8">
    <source>
        <dbReference type="Proteomes" id="UP000662770"/>
    </source>
</evidence>
<evidence type="ECO:0000256" key="3">
    <source>
        <dbReference type="ARBA" id="ARBA00022729"/>
    </source>
</evidence>
<evidence type="ECO:0000256" key="5">
    <source>
        <dbReference type="ARBA" id="ARBA00023180"/>
    </source>
</evidence>
<feature type="signal peptide" evidence="6">
    <location>
        <begin position="1"/>
        <end position="26"/>
    </location>
</feature>
<dbReference type="PANTHER" id="PTHR11802">
    <property type="entry name" value="SERINE PROTEASE FAMILY S10 SERINE CARBOXYPEPTIDASE"/>
    <property type="match status" value="1"/>
</dbReference>
<dbReference type="Proteomes" id="UP000662770">
    <property type="component" value="Chromosome"/>
</dbReference>
<evidence type="ECO:0000256" key="6">
    <source>
        <dbReference type="SAM" id="SignalP"/>
    </source>
</evidence>
<dbReference type="Gene3D" id="3.40.50.1820">
    <property type="entry name" value="alpha/beta hydrolase"/>
    <property type="match status" value="1"/>
</dbReference>
<keyword evidence="4" id="KW-0378">Hydrolase</keyword>
<dbReference type="EMBL" id="CP071503">
    <property type="protein sequence ID" value="QSX34564.1"/>
    <property type="molecule type" value="Genomic_DNA"/>
</dbReference>
<evidence type="ECO:0000313" key="7">
    <source>
        <dbReference type="EMBL" id="QSX34564.1"/>
    </source>
</evidence>